<evidence type="ECO:0000313" key="4">
    <source>
        <dbReference type="Proteomes" id="UP000199673"/>
    </source>
</evidence>
<dbReference type="GO" id="GO:0003677">
    <property type="term" value="F:DNA binding"/>
    <property type="evidence" value="ECO:0007669"/>
    <property type="project" value="UniProtKB-KW"/>
</dbReference>
<dbReference type="Gene3D" id="2.40.50.1020">
    <property type="entry name" value="LytTr DNA-binding domain"/>
    <property type="match status" value="1"/>
</dbReference>
<accession>A0A1I6Y762</accession>
<dbReference type="InterPro" id="IPR046947">
    <property type="entry name" value="LytR-like"/>
</dbReference>
<dbReference type="STRING" id="305507.SAMN04489724_0856"/>
<dbReference type="AlphaFoldDB" id="A0A1I6Y762"/>
<dbReference type="Gene3D" id="3.40.50.2300">
    <property type="match status" value="1"/>
</dbReference>
<dbReference type="GO" id="GO:0000156">
    <property type="term" value="F:phosphorelay response regulator activity"/>
    <property type="evidence" value="ECO:0007669"/>
    <property type="project" value="InterPro"/>
</dbReference>
<sequence>MKNPIKLGLIDDESLALDRLRYFISGIPGYQVEFAETNPLDGLRLASQKTCDILITDVQMENLNGLLISEQMEELGVPVIICSAHEEFALPSINLSVAGYLVKPVNAWGLKKLLEKVSKKLHMLKETSLEKSKDYFLVEDYASFGYTRVAFNDLYFVEQKQNYSHFHAPPQIYKQRSTLQSVEVVLPELTFVRVQKSFLINITKLQKILNKEVILDNGMVVPLGESYKPRLLNAYKLFNRP</sequence>
<evidence type="ECO:0000259" key="2">
    <source>
        <dbReference type="PROSITE" id="PS50110"/>
    </source>
</evidence>
<protein>
    <submittedName>
        <fullName evidence="3">DNA-binding response regulator, LytR/AlgR family</fullName>
    </submittedName>
</protein>
<gene>
    <name evidence="3" type="ORF">SAMN04489724_0856</name>
</gene>
<dbReference type="EMBL" id="FPBF01000001">
    <property type="protein sequence ID" value="SFT46300.1"/>
    <property type="molecule type" value="Genomic_DNA"/>
</dbReference>
<dbReference type="OrthoDB" id="822409at2"/>
<keyword evidence="4" id="KW-1185">Reference proteome</keyword>
<dbReference type="InterPro" id="IPR011006">
    <property type="entry name" value="CheY-like_superfamily"/>
</dbReference>
<dbReference type="Pfam" id="PF04397">
    <property type="entry name" value="LytTR"/>
    <property type="match status" value="1"/>
</dbReference>
<dbReference type="SUPFAM" id="SSF52172">
    <property type="entry name" value="CheY-like"/>
    <property type="match status" value="1"/>
</dbReference>
<dbReference type="PANTHER" id="PTHR37299">
    <property type="entry name" value="TRANSCRIPTIONAL REGULATOR-RELATED"/>
    <property type="match status" value="1"/>
</dbReference>
<dbReference type="Pfam" id="PF00072">
    <property type="entry name" value="Response_reg"/>
    <property type="match status" value="1"/>
</dbReference>
<dbReference type="Proteomes" id="UP000199673">
    <property type="component" value="Unassembled WGS sequence"/>
</dbReference>
<organism evidence="3 4">
    <name type="scientific">Algoriphagus locisalis</name>
    <dbReference type="NCBI Taxonomy" id="305507"/>
    <lineage>
        <taxon>Bacteria</taxon>
        <taxon>Pseudomonadati</taxon>
        <taxon>Bacteroidota</taxon>
        <taxon>Cytophagia</taxon>
        <taxon>Cytophagales</taxon>
        <taxon>Cyclobacteriaceae</taxon>
        <taxon>Algoriphagus</taxon>
    </lineage>
</organism>
<keyword evidence="1" id="KW-0597">Phosphoprotein</keyword>
<dbReference type="SMART" id="SM00850">
    <property type="entry name" value="LytTR"/>
    <property type="match status" value="1"/>
</dbReference>
<keyword evidence="3" id="KW-0238">DNA-binding</keyword>
<dbReference type="InterPro" id="IPR007492">
    <property type="entry name" value="LytTR_DNA-bd_dom"/>
</dbReference>
<proteinExistence type="predicted"/>
<feature type="domain" description="Response regulatory" evidence="2">
    <location>
        <begin position="6"/>
        <end position="118"/>
    </location>
</feature>
<evidence type="ECO:0000313" key="3">
    <source>
        <dbReference type="EMBL" id="SFT46300.1"/>
    </source>
</evidence>
<dbReference type="SMART" id="SM00448">
    <property type="entry name" value="REC"/>
    <property type="match status" value="1"/>
</dbReference>
<name>A0A1I6Y762_9BACT</name>
<dbReference type="PANTHER" id="PTHR37299:SF1">
    <property type="entry name" value="STAGE 0 SPORULATION PROTEIN A HOMOLOG"/>
    <property type="match status" value="1"/>
</dbReference>
<evidence type="ECO:0000256" key="1">
    <source>
        <dbReference type="PROSITE-ProRule" id="PRU00169"/>
    </source>
</evidence>
<reference evidence="4" key="1">
    <citation type="submission" date="2016-10" db="EMBL/GenBank/DDBJ databases">
        <authorList>
            <person name="Varghese N."/>
            <person name="Submissions S."/>
        </authorList>
    </citation>
    <scope>NUCLEOTIDE SEQUENCE [LARGE SCALE GENOMIC DNA]</scope>
    <source>
        <strain evidence="4">DSM 23445</strain>
    </source>
</reference>
<dbReference type="InterPro" id="IPR001789">
    <property type="entry name" value="Sig_transdc_resp-reg_receiver"/>
</dbReference>
<feature type="modified residue" description="4-aspartylphosphate" evidence="1">
    <location>
        <position position="57"/>
    </location>
</feature>
<dbReference type="RefSeq" id="WP_091691443.1">
    <property type="nucleotide sequence ID" value="NZ_FPBF01000001.1"/>
</dbReference>
<dbReference type="PROSITE" id="PS50110">
    <property type="entry name" value="RESPONSE_REGULATORY"/>
    <property type="match status" value="1"/>
</dbReference>